<dbReference type="EMBL" id="LAYC01000001">
    <property type="protein sequence ID" value="KYK59586.1"/>
    <property type="molecule type" value="Genomic_DNA"/>
</dbReference>
<evidence type="ECO:0000313" key="4">
    <source>
        <dbReference type="Proteomes" id="UP000076580"/>
    </source>
</evidence>
<evidence type="ECO:0000256" key="1">
    <source>
        <dbReference type="SAM" id="Coils"/>
    </source>
</evidence>
<evidence type="ECO:0000256" key="2">
    <source>
        <dbReference type="SAM" id="MobiDB-lite"/>
    </source>
</evidence>
<proteinExistence type="predicted"/>
<dbReference type="InterPro" id="IPR016024">
    <property type="entry name" value="ARM-type_fold"/>
</dbReference>
<reference evidence="3 4" key="1">
    <citation type="journal article" date="2016" name="Sci. Rep.">
        <title>Insights into Adaptations to a Near-Obligate Nematode Endoparasitic Lifestyle from the Finished Genome of Drechmeria coniospora.</title>
        <authorList>
            <person name="Zhang L."/>
            <person name="Zhou Z."/>
            <person name="Guo Q."/>
            <person name="Fokkens L."/>
            <person name="Miskei M."/>
            <person name="Pocsi I."/>
            <person name="Zhang W."/>
            <person name="Chen M."/>
            <person name="Wang L."/>
            <person name="Sun Y."/>
            <person name="Donzelli B.G."/>
            <person name="Gibson D.M."/>
            <person name="Nelson D.R."/>
            <person name="Luo J.G."/>
            <person name="Rep M."/>
            <person name="Liu H."/>
            <person name="Yang S."/>
            <person name="Wang J."/>
            <person name="Krasnoff S.B."/>
            <person name="Xu Y."/>
            <person name="Molnar I."/>
            <person name="Lin M."/>
        </authorList>
    </citation>
    <scope>NUCLEOTIDE SEQUENCE [LARGE SCALE GENOMIC DNA]</scope>
    <source>
        <strain evidence="3 4">ARSEF 6962</strain>
    </source>
</reference>
<feature type="coiled-coil region" evidence="1">
    <location>
        <begin position="656"/>
        <end position="777"/>
    </location>
</feature>
<gene>
    <name evidence="3" type="ORF">DCS_00718</name>
</gene>
<dbReference type="PANTHER" id="PTHR15154:SF2">
    <property type="entry name" value="HAMARTIN"/>
    <property type="match status" value="1"/>
</dbReference>
<dbReference type="GO" id="GO:0033596">
    <property type="term" value="C:TSC1-TSC2 complex"/>
    <property type="evidence" value="ECO:0007669"/>
    <property type="project" value="TreeGrafter"/>
</dbReference>
<dbReference type="SUPFAM" id="SSF48371">
    <property type="entry name" value="ARM repeat"/>
    <property type="match status" value="1"/>
</dbReference>
<protein>
    <submittedName>
        <fullName evidence="3">Hamartin</fullName>
    </submittedName>
</protein>
<dbReference type="GO" id="GO:0051726">
    <property type="term" value="P:regulation of cell cycle"/>
    <property type="evidence" value="ECO:0007669"/>
    <property type="project" value="TreeGrafter"/>
</dbReference>
<feature type="region of interest" description="Disordered" evidence="2">
    <location>
        <begin position="880"/>
        <end position="963"/>
    </location>
</feature>
<evidence type="ECO:0000313" key="3">
    <source>
        <dbReference type="EMBL" id="KYK59586.1"/>
    </source>
</evidence>
<dbReference type="PANTHER" id="PTHR15154">
    <property type="entry name" value="HAMARTIN"/>
    <property type="match status" value="1"/>
</dbReference>
<dbReference type="Pfam" id="PF04388">
    <property type="entry name" value="Hamartin"/>
    <property type="match status" value="1"/>
</dbReference>
<accession>A0A151GR59</accession>
<sequence>MATSVSLKELSKAIHAYLPQPTLPLPESLLDTIAAYLRRHGKADDAASARLQDELANIFEKYVKGNSAVSGSWAGILRRLLPALKTPKRVLSWLDFFKGILDGTNLEKVAVDEAVAALTDLIDFLDEHPMKSGGNSDTNPVVDRLILVWMDRFYPEQVEGDTRHGYSEKVLRDILISFGKRRLKAFLTSLDGGFVTKARRLAALRFLCDFIQEQPPHLYEALETSLFGHLLTCLQHDTSTAIISSALTALMMLLPHMPSSLAPHLPRLFNIYARLLFWDREISKVSDGSPIGGNQPKGWEVCTYNPEMDDFAIAPLSNYFTVLYGLYPINFVEYIRKPQRYLRHAGMPDPEEIEVQPTEIRNRSERFRRCHLLHPNFYTLTVDSEKTDFGRWIKSEASELLVECMALCQIQTDHSHQSPGHESPPPTAGWVESPAREGPEEDASDSALLGGSFSPSRKPPPGPSRTGEVQATGHDGASRATKSLTHSQLQDLINSNRVIKSSLHHMLANRGVPSSDLAPQEADTSVISTSVIPALAELAPTTRPTERGTQIAHLQQRVLVLEIDLTFERYTKKQHMAHIGELRRKLMMEAASEAEMQDLIMTNRHLKLRCQEAKMAAAQVRKESEKSRAMAKKWDEDLTNKFRKLRDEFRRTTAELVIIRRELDESKGECEKLRKLVCDGEVRESQWKQSIQAAEIEKKEVRRMKAEVEELTKSERFYQARELEHKMAVSSVAMAEAEAEMARIRLAAQEHDARRAKDLLESEAKELRSQLASLREEGDHPGVSAKLAIEGALASSRAKQAEQQKQYDLLMRKYTALQSSVLDMRCQGVGEPTAKVQASSTWTAGAAGESLALFASPGITKARPHRSVSNVEATAYNVTPPLEPLAGTASSPDAGRVASTSQGAGGPSGTGPLASSPEDQRHFGSSLTSRIRKESRESSKEEGNSGKPKKEKKSGLRGIRGFV</sequence>
<feature type="compositionally biased region" description="Basic and acidic residues" evidence="2">
    <location>
        <begin position="931"/>
        <end position="944"/>
    </location>
</feature>
<feature type="region of interest" description="Disordered" evidence="2">
    <location>
        <begin position="413"/>
        <end position="485"/>
    </location>
</feature>
<dbReference type="STRING" id="98403.A0A151GR59"/>
<keyword evidence="1" id="KW-0175">Coiled coil</keyword>
<dbReference type="RefSeq" id="XP_040658938.1">
    <property type="nucleotide sequence ID" value="XM_040798055.1"/>
</dbReference>
<dbReference type="AlphaFoldDB" id="A0A151GR59"/>
<dbReference type="GeneID" id="63713361"/>
<comment type="caution">
    <text evidence="3">The sequence shown here is derived from an EMBL/GenBank/DDBJ whole genome shotgun (WGS) entry which is preliminary data.</text>
</comment>
<dbReference type="InterPro" id="IPR007483">
    <property type="entry name" value="Hamartin"/>
</dbReference>
<organism evidence="3 4">
    <name type="scientific">Drechmeria coniospora</name>
    <name type="common">Nematophagous fungus</name>
    <name type="synonym">Meria coniospora</name>
    <dbReference type="NCBI Taxonomy" id="98403"/>
    <lineage>
        <taxon>Eukaryota</taxon>
        <taxon>Fungi</taxon>
        <taxon>Dikarya</taxon>
        <taxon>Ascomycota</taxon>
        <taxon>Pezizomycotina</taxon>
        <taxon>Sordariomycetes</taxon>
        <taxon>Hypocreomycetidae</taxon>
        <taxon>Hypocreales</taxon>
        <taxon>Ophiocordycipitaceae</taxon>
        <taxon>Drechmeria</taxon>
    </lineage>
</organism>
<dbReference type="InParanoid" id="A0A151GR59"/>
<dbReference type="GO" id="GO:0032007">
    <property type="term" value="P:negative regulation of TOR signaling"/>
    <property type="evidence" value="ECO:0007669"/>
    <property type="project" value="TreeGrafter"/>
</dbReference>
<dbReference type="Proteomes" id="UP000076580">
    <property type="component" value="Chromosome 01"/>
</dbReference>
<name>A0A151GR59_DRECN</name>
<keyword evidence="4" id="KW-1185">Reference proteome</keyword>